<evidence type="ECO:0000313" key="3">
    <source>
        <dbReference type="Ensembl" id="ENSORLP00015027722.1"/>
    </source>
</evidence>
<feature type="domain" description="Ig-like" evidence="2">
    <location>
        <begin position="144"/>
        <end position="207"/>
    </location>
</feature>
<dbReference type="Pfam" id="PF07686">
    <property type="entry name" value="V-set"/>
    <property type="match status" value="1"/>
</dbReference>
<sequence length="354" mass="39875">MVRFWSFIYFIVFFYLSAFGSSWVVEYPQKETCAPKGSSVVLQCSYNYSDSDIVESVKWGHKDNFFHGPFVYDSELNKTSSRFTYSGDKKHNCSLTIDKVELGDAGKYAFRFITNSDKFTGEDGIMLRIDLNIAFNKAKGNGVIKDGDSASLTCTSGCDGGEPSQFMWLKDGEVIKKGPVLNLTDMSYKHSGDYCCTYNGATSGVITINVEFGPKNTTVKVFPSEDVDAETNVALICSSHANPLVMNYTWFKKHGTNVTVLGEHHIYYFEKFSQMDDYQYFCRATNKHGSCNSSAVTIKIKGKQSHRFELKSAVCNYSDTFKTVALRLINRFTQVQQTNCYDESDSVIYSVVCR</sequence>
<dbReference type="SUPFAM" id="SSF48726">
    <property type="entry name" value="Immunoglobulin"/>
    <property type="match status" value="2"/>
</dbReference>
<dbReference type="PANTHER" id="PTHR46013:SF4">
    <property type="entry name" value="B-CELL RECEPTOR CD22-RELATED"/>
    <property type="match status" value="1"/>
</dbReference>
<reference evidence="3 4" key="2">
    <citation type="submission" date="2017-04" db="EMBL/GenBank/DDBJ databases">
        <title>CpG methylation of centromeres and impact of large insertions on vertebrate speciation.</title>
        <authorList>
            <person name="Ichikawa K."/>
            <person name="Yoshimura J."/>
            <person name="Morishita S."/>
        </authorList>
    </citation>
    <scope>NUCLEOTIDE SEQUENCE</scope>
    <source>
        <strain evidence="3 4">HSOK</strain>
    </source>
</reference>
<proteinExistence type="predicted"/>
<dbReference type="InterPro" id="IPR013106">
    <property type="entry name" value="Ig_V-set"/>
</dbReference>
<dbReference type="PROSITE" id="PS50835">
    <property type="entry name" value="IG_LIKE"/>
    <property type="match status" value="2"/>
</dbReference>
<dbReference type="InterPro" id="IPR036179">
    <property type="entry name" value="Ig-like_dom_sf"/>
</dbReference>
<dbReference type="Proteomes" id="UP000265200">
    <property type="component" value="Chromosome 8"/>
</dbReference>
<reference key="1">
    <citation type="journal article" date="2007" name="Nature">
        <title>The medaka draft genome and insights into vertebrate genome evolution.</title>
        <authorList>
            <person name="Kasahara M."/>
            <person name="Naruse K."/>
            <person name="Sasaki S."/>
            <person name="Nakatani Y."/>
            <person name="Qu W."/>
            <person name="Ahsan B."/>
            <person name="Yamada T."/>
            <person name="Nagayasu Y."/>
            <person name="Doi K."/>
            <person name="Kasai Y."/>
            <person name="Jindo T."/>
            <person name="Kobayashi D."/>
            <person name="Shimada A."/>
            <person name="Toyoda A."/>
            <person name="Kuroki Y."/>
            <person name="Fujiyama A."/>
            <person name="Sasaki T."/>
            <person name="Shimizu A."/>
            <person name="Asakawa S."/>
            <person name="Shimizu N."/>
            <person name="Hashimoto S."/>
            <person name="Yang J."/>
            <person name="Lee Y."/>
            <person name="Matsushima K."/>
            <person name="Sugano S."/>
            <person name="Sakaizumi M."/>
            <person name="Narita T."/>
            <person name="Ohishi K."/>
            <person name="Haga S."/>
            <person name="Ohta F."/>
            <person name="Nomoto H."/>
            <person name="Nogata K."/>
            <person name="Morishita T."/>
            <person name="Endo T."/>
            <person name="Shin-I T."/>
            <person name="Takeda H."/>
            <person name="Morishita S."/>
            <person name="Kohara Y."/>
        </authorList>
    </citation>
    <scope>NUCLEOTIDE SEQUENCE [LARGE SCALE GENOMIC DNA]</scope>
    <source>
        <strain>Hd-rR</strain>
    </source>
</reference>
<evidence type="ECO:0000259" key="2">
    <source>
        <dbReference type="PROSITE" id="PS50835"/>
    </source>
</evidence>
<protein>
    <recommendedName>
        <fullName evidence="2">Ig-like domain-containing protein</fullName>
    </recommendedName>
</protein>
<evidence type="ECO:0000313" key="4">
    <source>
        <dbReference type="Proteomes" id="UP000265200"/>
    </source>
</evidence>
<feature type="transmembrane region" description="Helical" evidence="1">
    <location>
        <begin position="7"/>
        <end position="25"/>
    </location>
</feature>
<dbReference type="Pfam" id="PF13895">
    <property type="entry name" value="Ig_2"/>
    <property type="match status" value="2"/>
</dbReference>
<dbReference type="AlphaFoldDB" id="A0A3P9J628"/>
<dbReference type="InterPro" id="IPR003599">
    <property type="entry name" value="Ig_sub"/>
</dbReference>
<reference evidence="3" key="4">
    <citation type="submission" date="2025-09" db="UniProtKB">
        <authorList>
            <consortium name="Ensembl"/>
        </authorList>
    </citation>
    <scope>IDENTIFICATION</scope>
    <source>
        <strain evidence="3">HSOK</strain>
    </source>
</reference>
<dbReference type="Gene3D" id="2.60.40.10">
    <property type="entry name" value="Immunoglobulins"/>
    <property type="match status" value="3"/>
</dbReference>
<keyword evidence="1" id="KW-0812">Transmembrane</keyword>
<evidence type="ECO:0000256" key="1">
    <source>
        <dbReference type="SAM" id="Phobius"/>
    </source>
</evidence>
<dbReference type="Ensembl" id="ENSORLT00015015348.1">
    <property type="protein sequence ID" value="ENSORLP00015027722.1"/>
    <property type="gene ID" value="ENSORLG00015009948.1"/>
</dbReference>
<reference evidence="3" key="3">
    <citation type="submission" date="2025-08" db="UniProtKB">
        <authorList>
            <consortium name="Ensembl"/>
        </authorList>
    </citation>
    <scope>IDENTIFICATION</scope>
    <source>
        <strain evidence="3">HSOK</strain>
    </source>
</reference>
<dbReference type="PANTHER" id="PTHR46013">
    <property type="entry name" value="VASCULAR CELL ADHESION MOLECULE 1"/>
    <property type="match status" value="1"/>
</dbReference>
<feature type="domain" description="Ig-like" evidence="2">
    <location>
        <begin position="214"/>
        <end position="297"/>
    </location>
</feature>
<accession>A0A3P9J628</accession>
<name>A0A3P9J628_ORYLA</name>
<dbReference type="InterPro" id="IPR007110">
    <property type="entry name" value="Ig-like_dom"/>
</dbReference>
<dbReference type="InterPro" id="IPR013783">
    <property type="entry name" value="Ig-like_fold"/>
</dbReference>
<organism evidence="3 4">
    <name type="scientific">Oryzias latipes</name>
    <name type="common">Japanese rice fish</name>
    <name type="synonym">Japanese killifish</name>
    <dbReference type="NCBI Taxonomy" id="8090"/>
    <lineage>
        <taxon>Eukaryota</taxon>
        <taxon>Metazoa</taxon>
        <taxon>Chordata</taxon>
        <taxon>Craniata</taxon>
        <taxon>Vertebrata</taxon>
        <taxon>Euteleostomi</taxon>
        <taxon>Actinopterygii</taxon>
        <taxon>Neopterygii</taxon>
        <taxon>Teleostei</taxon>
        <taxon>Neoteleostei</taxon>
        <taxon>Acanthomorphata</taxon>
        <taxon>Ovalentaria</taxon>
        <taxon>Atherinomorphae</taxon>
        <taxon>Beloniformes</taxon>
        <taxon>Adrianichthyidae</taxon>
        <taxon>Oryziinae</taxon>
        <taxon>Oryzias</taxon>
    </lineage>
</organism>
<keyword evidence="1" id="KW-0472">Membrane</keyword>
<keyword evidence="1" id="KW-1133">Transmembrane helix</keyword>
<dbReference type="SMART" id="SM00409">
    <property type="entry name" value="IG"/>
    <property type="match status" value="3"/>
</dbReference>